<reference evidence="2 3" key="1">
    <citation type="submission" date="2023-12" db="EMBL/GenBank/DDBJ databases">
        <title>A high-quality genome assembly for Dillenia turbinata (Dilleniales).</title>
        <authorList>
            <person name="Chanderbali A."/>
        </authorList>
    </citation>
    <scope>NUCLEOTIDE SEQUENCE [LARGE SCALE GENOMIC DNA]</scope>
    <source>
        <strain evidence="2">LSX21</strain>
        <tissue evidence="2">Leaf</tissue>
    </source>
</reference>
<feature type="transmembrane region" description="Helical" evidence="1">
    <location>
        <begin position="20"/>
        <end position="42"/>
    </location>
</feature>
<gene>
    <name evidence="2" type="ORF">RJ641_036699</name>
</gene>
<dbReference type="AlphaFoldDB" id="A0AAN8VGH5"/>
<evidence type="ECO:0000256" key="1">
    <source>
        <dbReference type="SAM" id="Phobius"/>
    </source>
</evidence>
<sequence length="79" mass="8644">MTKKGGLCSFWDEGFVFSTVMIFGQSTIFRACFLFGLSFSGFNEMRFGQSYKVNVVLALGKLLFLSMCGGPDQSKTGSS</sequence>
<keyword evidence="1" id="KW-0472">Membrane</keyword>
<proteinExistence type="predicted"/>
<evidence type="ECO:0000313" key="3">
    <source>
        <dbReference type="Proteomes" id="UP001370490"/>
    </source>
</evidence>
<comment type="caution">
    <text evidence="2">The sequence shown here is derived from an EMBL/GenBank/DDBJ whole genome shotgun (WGS) entry which is preliminary data.</text>
</comment>
<evidence type="ECO:0000313" key="2">
    <source>
        <dbReference type="EMBL" id="KAK6933805.1"/>
    </source>
</evidence>
<organism evidence="2 3">
    <name type="scientific">Dillenia turbinata</name>
    <dbReference type="NCBI Taxonomy" id="194707"/>
    <lineage>
        <taxon>Eukaryota</taxon>
        <taxon>Viridiplantae</taxon>
        <taxon>Streptophyta</taxon>
        <taxon>Embryophyta</taxon>
        <taxon>Tracheophyta</taxon>
        <taxon>Spermatophyta</taxon>
        <taxon>Magnoliopsida</taxon>
        <taxon>eudicotyledons</taxon>
        <taxon>Gunneridae</taxon>
        <taxon>Pentapetalae</taxon>
        <taxon>Dilleniales</taxon>
        <taxon>Dilleniaceae</taxon>
        <taxon>Dillenia</taxon>
    </lineage>
</organism>
<accession>A0AAN8VGH5</accession>
<keyword evidence="3" id="KW-1185">Reference proteome</keyword>
<name>A0AAN8VGH5_9MAGN</name>
<keyword evidence="1" id="KW-1133">Transmembrane helix</keyword>
<keyword evidence="1" id="KW-0812">Transmembrane</keyword>
<protein>
    <submittedName>
        <fullName evidence="2">Uncharacterized protein</fullName>
    </submittedName>
</protein>
<dbReference type="EMBL" id="JBAMMX010000009">
    <property type="protein sequence ID" value="KAK6933805.1"/>
    <property type="molecule type" value="Genomic_DNA"/>
</dbReference>
<dbReference type="Proteomes" id="UP001370490">
    <property type="component" value="Unassembled WGS sequence"/>
</dbReference>